<dbReference type="InterPro" id="IPR029069">
    <property type="entry name" value="HotDog_dom_sf"/>
</dbReference>
<dbReference type="EMBL" id="JALDAY010000010">
    <property type="protein sequence ID" value="MCI3275663.1"/>
    <property type="molecule type" value="Genomic_DNA"/>
</dbReference>
<evidence type="ECO:0000313" key="1">
    <source>
        <dbReference type="EMBL" id="MCI3275663.1"/>
    </source>
</evidence>
<protein>
    <submittedName>
        <fullName evidence="1">3-hydroxyacyl-[acyl-carrier-protein] dehydratase FabA</fullName>
    </submittedName>
</protein>
<dbReference type="SUPFAM" id="SSF54637">
    <property type="entry name" value="Thioesterase/thiol ester dehydrase-isomerase"/>
    <property type="match status" value="3"/>
</dbReference>
<dbReference type="PANTHER" id="PTHR30272:SF8">
    <property type="entry name" value="3-HYDROXYDECANOYL-[ACYL-CARRIER-PROTEIN] DEHYDRATASE"/>
    <property type="match status" value="1"/>
</dbReference>
<dbReference type="Pfam" id="PF07977">
    <property type="entry name" value="FabA"/>
    <property type="match status" value="2"/>
</dbReference>
<dbReference type="InterPro" id="IPR013114">
    <property type="entry name" value="FabA_FabZ"/>
</dbReference>
<reference evidence="1" key="1">
    <citation type="submission" date="2022-03" db="EMBL/GenBank/DDBJ databases">
        <title>Streptomyces 7R015 and 7R016 isolated from Barleria lupulina in Thailand.</title>
        <authorList>
            <person name="Kanchanasin P."/>
            <person name="Phongsopitanun W."/>
            <person name="Tanasupawat S."/>
        </authorList>
    </citation>
    <scope>NUCLEOTIDE SEQUENCE</scope>
    <source>
        <strain evidence="1">7R015</strain>
    </source>
</reference>
<dbReference type="Proteomes" id="UP001165269">
    <property type="component" value="Unassembled WGS sequence"/>
</dbReference>
<keyword evidence="2" id="KW-1185">Reference proteome</keyword>
<organism evidence="1 2">
    <name type="scientific">Streptomyces cylindrosporus</name>
    <dbReference type="NCBI Taxonomy" id="2927583"/>
    <lineage>
        <taxon>Bacteria</taxon>
        <taxon>Bacillati</taxon>
        <taxon>Actinomycetota</taxon>
        <taxon>Actinomycetes</taxon>
        <taxon>Kitasatosporales</taxon>
        <taxon>Streptomycetaceae</taxon>
        <taxon>Streptomyces</taxon>
    </lineage>
</organism>
<gene>
    <name evidence="1" type="ORF">MQP27_31720</name>
</gene>
<sequence length="541" mass="60148">MADEVTLLDRKGGSHGLGRIEAVKELVPDAWYFTSHFPDDPVLAGSLVAEGAVQLLELYALSLGLHLTLPDARFQPVPGLRTEVKVRGQITPRNARIEYRIDITELTLLPRPSLVADVVVLRDGTPSIGVTGLGIRLREKPGTPYRPETAGTVPHFLGRLSPATGEPALLNEFHMAHAAKGDLAVAMGPEFEVYADSRAPYIPNGDFLFVDRVMKLEGTRGTLKRGAVMVTEYDAPEDAWYYADNGHPYMPNCVYMESSLQAAILLGYYLGATLPFPEEQFSIRNLDGRATLVKDVDLRGKTVQHRSTLLSSDRMPGSILQNFFYELSCDGEVFYTGESLFGYFNEKALAHQVGLDKGQHVLPWLDTQAARPAGTRRVDLREYRAAEATRGGPRLAGGHLDLVEWLDVLPGGGEHGQGYLRGHRSIRPDEWYFSCHFHRDPVMPGSLGVEALLQGMQVYAVETGLTDGLRNPRFALSSGTETKWTYRGQILRTDPDMEFDVHVKEVRREPGRIVLLGDAHVWKSTLRIYRLEDLGIEIHHD</sequence>
<name>A0ABS9YEL6_9ACTN</name>
<comment type="caution">
    <text evidence="1">The sequence shown here is derived from an EMBL/GenBank/DDBJ whole genome shotgun (WGS) entry which is preliminary data.</text>
</comment>
<dbReference type="PANTHER" id="PTHR30272">
    <property type="entry name" value="3-HYDROXYACYL-[ACYL-CARRIER-PROTEIN] DEHYDRATASE"/>
    <property type="match status" value="1"/>
</dbReference>
<accession>A0ABS9YEL6</accession>
<proteinExistence type="predicted"/>
<dbReference type="Gene3D" id="3.10.129.10">
    <property type="entry name" value="Hotdog Thioesterase"/>
    <property type="match status" value="3"/>
</dbReference>
<evidence type="ECO:0000313" key="2">
    <source>
        <dbReference type="Proteomes" id="UP001165269"/>
    </source>
</evidence>